<name>A0A7D5TGK1_9EURY</name>
<dbReference type="KEGG" id="hpel:HZS54_08680"/>
<dbReference type="PANTHER" id="PTHR37467">
    <property type="entry name" value="EXPORTED CALCIUM-BINDING GLYCOPROTEIN-RELATED"/>
    <property type="match status" value="1"/>
</dbReference>
<dbReference type="AlphaFoldDB" id="A0A7D5TGK1"/>
<evidence type="ECO:0008006" key="8">
    <source>
        <dbReference type="Google" id="ProtNLM"/>
    </source>
</evidence>
<feature type="region of interest" description="Disordered" evidence="5">
    <location>
        <begin position="23"/>
        <end position="219"/>
    </location>
</feature>
<evidence type="ECO:0000313" key="6">
    <source>
        <dbReference type="EMBL" id="QLH81696.1"/>
    </source>
</evidence>
<reference evidence="6 7" key="1">
    <citation type="submission" date="2020-07" db="EMBL/GenBank/DDBJ databases">
        <title>Halosimplex litoreum sp. nov. and Halosimplex rubrum sp. nov., isolated from different salt environments.</title>
        <authorList>
            <person name="Cui H."/>
        </authorList>
    </citation>
    <scope>NUCLEOTIDE SEQUENCE [LARGE SCALE GENOMIC DNA]</scope>
    <source>
        <strain evidence="6 7">R2</strain>
    </source>
</reference>
<accession>A0A7D5TGK1</accession>
<dbReference type="RefSeq" id="WP_179921937.1">
    <property type="nucleotide sequence ID" value="NZ_CP058909.1"/>
</dbReference>
<keyword evidence="3" id="KW-0732">Signal</keyword>
<dbReference type="GO" id="GO:0005509">
    <property type="term" value="F:calcium ion binding"/>
    <property type="evidence" value="ECO:0007669"/>
    <property type="project" value="InterPro"/>
</dbReference>
<keyword evidence="2" id="KW-0964">Secreted</keyword>
<feature type="compositionally biased region" description="Basic and acidic residues" evidence="5">
    <location>
        <begin position="82"/>
        <end position="96"/>
    </location>
</feature>
<evidence type="ECO:0000313" key="7">
    <source>
        <dbReference type="Proteomes" id="UP000509346"/>
    </source>
</evidence>
<dbReference type="PANTHER" id="PTHR37467:SF1">
    <property type="entry name" value="EXPORTED CALCIUM-BINDING GLYCOPROTEIN"/>
    <property type="match status" value="1"/>
</dbReference>
<dbReference type="Gene3D" id="4.10.1080.10">
    <property type="entry name" value="TSP type-3 repeat"/>
    <property type="match status" value="1"/>
</dbReference>
<dbReference type="PROSITE" id="PS51257">
    <property type="entry name" value="PROKAR_LIPOPROTEIN"/>
    <property type="match status" value="1"/>
</dbReference>
<evidence type="ECO:0000256" key="2">
    <source>
        <dbReference type="ARBA" id="ARBA00022525"/>
    </source>
</evidence>
<feature type="compositionally biased region" description="Basic and acidic residues" evidence="5">
    <location>
        <begin position="192"/>
        <end position="204"/>
    </location>
</feature>
<evidence type="ECO:0000256" key="5">
    <source>
        <dbReference type="SAM" id="MobiDB-lite"/>
    </source>
</evidence>
<dbReference type="Pfam" id="PF18884">
    <property type="entry name" value="TSP3_bac"/>
    <property type="match status" value="8"/>
</dbReference>
<dbReference type="EMBL" id="CP058909">
    <property type="protein sequence ID" value="QLH81696.1"/>
    <property type="molecule type" value="Genomic_DNA"/>
</dbReference>
<keyword evidence="4" id="KW-0106">Calcium</keyword>
<feature type="compositionally biased region" description="Basic and acidic residues" evidence="5">
    <location>
        <begin position="148"/>
        <end position="159"/>
    </location>
</feature>
<comment type="subcellular location">
    <subcellularLocation>
        <location evidence="1">Secreted</location>
    </subcellularLocation>
</comment>
<keyword evidence="7" id="KW-1185">Reference proteome</keyword>
<evidence type="ECO:0000256" key="1">
    <source>
        <dbReference type="ARBA" id="ARBA00004613"/>
    </source>
</evidence>
<dbReference type="Proteomes" id="UP000509346">
    <property type="component" value="Chromosome"/>
</dbReference>
<dbReference type="GeneID" id="56082659"/>
<sequence>MYRVLLVVSLLLVSGCSFLGAGGQSGTPDQPSPEVTAAATPSTTPTHQPTSGDGRQSTTTTQRPTATPSPTAVPDSDGDGLGDARERELGTDPERADTDDDGLNDSRELAVGTDPARADTDGDGLADGAEVLEYGTNATVVDTDGDGLTDRAEVEDHGSDPLAVHSDGDGLNDTAEIRVHETDPAVADTDDDRLNDSAELDRGTDPTAADTDGDGLDDYREVNIHETDPLAADTDGDGLNDSRELGMGLDPTAVDTDGDTINDTVELRRYDTDPGDAHSDGDTLNDSAEIEIYGTAPTHQDTDGDGLPDGVEVNMTDRFPDADPLEKDIFLELDYRTKLDDHDVEAMKERFRDAPVNTTTGVEEIFENGTVDESKVRDGIDLHVYFDDELECDGTTEPPQEVPGTIDRACSGGGHDNVGYYYGRIVEEVNIPDNGMEEAGFATSDSFYAADQSRSDVTTPVVMHELGHVLGIYAAGVDSHEFDHDEYPSVMNYNAPATFLGYSDGTNGDDDHDDWAEIGAGLAYQPYTDPYQVRDQTDERE</sequence>
<dbReference type="OrthoDB" id="291824at2157"/>
<protein>
    <recommendedName>
        <fullName evidence="8">Thrombospondin type 3 repeat-containing protein</fullName>
    </recommendedName>
</protein>
<gene>
    <name evidence="6" type="ORF">HZS54_08680</name>
</gene>
<organism evidence="6 7">
    <name type="scientific">Halosimplex pelagicum</name>
    <dbReference type="NCBI Taxonomy" id="869886"/>
    <lineage>
        <taxon>Archaea</taxon>
        <taxon>Methanobacteriati</taxon>
        <taxon>Methanobacteriota</taxon>
        <taxon>Stenosarchaea group</taxon>
        <taxon>Halobacteria</taxon>
        <taxon>Halobacteriales</taxon>
        <taxon>Haloarculaceae</taxon>
        <taxon>Halosimplex</taxon>
    </lineage>
</organism>
<evidence type="ECO:0000256" key="4">
    <source>
        <dbReference type="ARBA" id="ARBA00022837"/>
    </source>
</evidence>
<dbReference type="SUPFAM" id="SSF55486">
    <property type="entry name" value="Metalloproteases ('zincins'), catalytic domain"/>
    <property type="match status" value="1"/>
</dbReference>
<proteinExistence type="predicted"/>
<evidence type="ECO:0000256" key="3">
    <source>
        <dbReference type="ARBA" id="ARBA00022729"/>
    </source>
</evidence>
<feature type="compositionally biased region" description="Low complexity" evidence="5">
    <location>
        <begin position="32"/>
        <end position="72"/>
    </location>
</feature>
<dbReference type="InterPro" id="IPR059100">
    <property type="entry name" value="TSP3_bac"/>
</dbReference>
<dbReference type="InterPro" id="IPR053180">
    <property type="entry name" value="Ca-binding_acidic-repeat"/>
</dbReference>
<dbReference type="InterPro" id="IPR028974">
    <property type="entry name" value="TSP_type-3_rpt"/>
</dbReference>